<dbReference type="AlphaFoldDB" id="A0A853ZTT3"/>
<gene>
    <name evidence="1" type="ORF">BOH74_12180</name>
</gene>
<protein>
    <submittedName>
        <fullName evidence="1">Uncharacterized protein</fullName>
    </submittedName>
</protein>
<organism evidence="1 2">
    <name type="scientific">Pseudomonas versuta</name>
    <dbReference type="NCBI Taxonomy" id="1788301"/>
    <lineage>
        <taxon>Bacteria</taxon>
        <taxon>Pseudomonadati</taxon>
        <taxon>Pseudomonadota</taxon>
        <taxon>Gammaproteobacteria</taxon>
        <taxon>Pseudomonadales</taxon>
        <taxon>Pseudomonadaceae</taxon>
        <taxon>Pseudomonas</taxon>
    </lineage>
</organism>
<sequence length="80" mass="8874">MLHDLGDPSQARQTLEVEHINHSDFINETLGALRVARSAIQMLALAISQHEKILSKQTDGVIGTLIVPDHHWVRGGDEEL</sequence>
<proteinExistence type="predicted"/>
<dbReference type="EMBL" id="MPJD01000018">
    <property type="protein sequence ID" value="OKA24043.1"/>
    <property type="molecule type" value="Genomic_DNA"/>
</dbReference>
<reference evidence="1 2" key="1">
    <citation type="submission" date="2016-11" db="EMBL/GenBank/DDBJ databases">
        <title>Draft genome of Pseudomonas versuta A4R1.12.</title>
        <authorList>
            <person name="See-Too W.-S."/>
        </authorList>
    </citation>
    <scope>NUCLEOTIDE SEQUENCE [LARGE SCALE GENOMIC DNA]</scope>
    <source>
        <strain evidence="1 2">A4R1.12</strain>
    </source>
</reference>
<accession>A0A853ZTT3</accession>
<evidence type="ECO:0000313" key="2">
    <source>
        <dbReference type="Proteomes" id="UP000185990"/>
    </source>
</evidence>
<comment type="caution">
    <text evidence="1">The sequence shown here is derived from an EMBL/GenBank/DDBJ whole genome shotgun (WGS) entry which is preliminary data.</text>
</comment>
<evidence type="ECO:0000313" key="1">
    <source>
        <dbReference type="EMBL" id="OKA24043.1"/>
    </source>
</evidence>
<dbReference type="Proteomes" id="UP000185990">
    <property type="component" value="Unassembled WGS sequence"/>
</dbReference>
<name>A0A853ZTT3_9PSED</name>